<dbReference type="InterPro" id="IPR051120">
    <property type="entry name" value="ABC_AA/LPS_Transport"/>
</dbReference>
<feature type="domain" description="ABC transporter" evidence="5">
    <location>
        <begin position="10"/>
        <end position="250"/>
    </location>
</feature>
<dbReference type="InterPro" id="IPR032823">
    <property type="entry name" value="BCA_ABC_TP_C"/>
</dbReference>
<evidence type="ECO:0000256" key="4">
    <source>
        <dbReference type="ARBA" id="ARBA00022840"/>
    </source>
</evidence>
<dbReference type="PROSITE" id="PS50893">
    <property type="entry name" value="ABC_TRANSPORTER_2"/>
    <property type="match status" value="1"/>
</dbReference>
<keyword evidence="1" id="KW-0813">Transport</keyword>
<dbReference type="InterPro" id="IPR003439">
    <property type="entry name" value="ABC_transporter-like_ATP-bd"/>
</dbReference>
<evidence type="ECO:0000313" key="6">
    <source>
        <dbReference type="EMBL" id="CUA97469.1"/>
    </source>
</evidence>
<dbReference type="OrthoDB" id="9781337at2"/>
<evidence type="ECO:0000256" key="1">
    <source>
        <dbReference type="ARBA" id="ARBA00022448"/>
    </source>
</evidence>
<dbReference type="GO" id="GO:0005524">
    <property type="term" value="F:ATP binding"/>
    <property type="evidence" value="ECO:0007669"/>
    <property type="project" value="UniProtKB-KW"/>
</dbReference>
<dbReference type="SUPFAM" id="SSF52540">
    <property type="entry name" value="P-loop containing nucleoside triphosphate hydrolases"/>
    <property type="match status" value="1"/>
</dbReference>
<name>A0A0K6I2T5_9BURK</name>
<dbReference type="InterPro" id="IPR003593">
    <property type="entry name" value="AAA+_ATPase"/>
</dbReference>
<dbReference type="GO" id="GO:0005886">
    <property type="term" value="C:plasma membrane"/>
    <property type="evidence" value="ECO:0007669"/>
    <property type="project" value="TreeGrafter"/>
</dbReference>
<dbReference type="Pfam" id="PF12399">
    <property type="entry name" value="BCA_ABC_TP_C"/>
    <property type="match status" value="1"/>
</dbReference>
<keyword evidence="3" id="KW-0547">Nucleotide-binding</keyword>
<dbReference type="EMBL" id="CYHF01000005">
    <property type="protein sequence ID" value="CUA97469.1"/>
    <property type="molecule type" value="Genomic_DNA"/>
</dbReference>
<evidence type="ECO:0000313" key="7">
    <source>
        <dbReference type="Proteomes" id="UP000183649"/>
    </source>
</evidence>
<evidence type="ECO:0000256" key="3">
    <source>
        <dbReference type="ARBA" id="ARBA00022741"/>
    </source>
</evidence>
<gene>
    <name evidence="6" type="ORF">Ga0061069_105272</name>
</gene>
<dbReference type="RefSeq" id="WP_055450647.1">
    <property type="nucleotide sequence ID" value="NZ_CYHF01000005.1"/>
</dbReference>
<dbReference type="PANTHER" id="PTHR45772">
    <property type="entry name" value="CONSERVED COMPONENT OF ABC TRANSPORTER FOR NATURAL AMINO ACIDS-RELATED"/>
    <property type="match status" value="1"/>
</dbReference>
<protein>
    <submittedName>
        <fullName evidence="6">Amino acid/amide ABC transporter ATP-binding protein 1, HAAT family (TC 3.A.1.4.-)</fullName>
    </submittedName>
</protein>
<keyword evidence="2" id="KW-1003">Cell membrane</keyword>
<organism evidence="6 7">
    <name type="scientific">Thiomonas bhubaneswarensis</name>
    <dbReference type="NCBI Taxonomy" id="339866"/>
    <lineage>
        <taxon>Bacteria</taxon>
        <taxon>Pseudomonadati</taxon>
        <taxon>Pseudomonadota</taxon>
        <taxon>Betaproteobacteria</taxon>
        <taxon>Burkholderiales</taxon>
        <taxon>Thiomonas</taxon>
    </lineage>
</organism>
<dbReference type="SMART" id="SM00382">
    <property type="entry name" value="AAA"/>
    <property type="match status" value="1"/>
</dbReference>
<evidence type="ECO:0000259" key="5">
    <source>
        <dbReference type="PROSITE" id="PS50893"/>
    </source>
</evidence>
<dbReference type="AlphaFoldDB" id="A0A0K6I2T5"/>
<accession>A0A0K6I2T5</accession>
<proteinExistence type="predicted"/>
<keyword evidence="4 6" id="KW-0067">ATP-binding</keyword>
<dbReference type="GO" id="GO:0016887">
    <property type="term" value="F:ATP hydrolysis activity"/>
    <property type="evidence" value="ECO:0007669"/>
    <property type="project" value="InterPro"/>
</dbReference>
<dbReference type="PANTHER" id="PTHR45772:SF3">
    <property type="entry name" value="ABC TRANSPORTER ATP-BINDING PROTEIN"/>
    <property type="match status" value="1"/>
</dbReference>
<keyword evidence="2" id="KW-0472">Membrane</keyword>
<dbReference type="Gene3D" id="3.40.50.300">
    <property type="entry name" value="P-loop containing nucleotide triphosphate hydrolases"/>
    <property type="match status" value="1"/>
</dbReference>
<dbReference type="Proteomes" id="UP000183649">
    <property type="component" value="Unassembled WGS sequence"/>
</dbReference>
<dbReference type="Pfam" id="PF00005">
    <property type="entry name" value="ABC_tran"/>
    <property type="match status" value="1"/>
</dbReference>
<evidence type="ECO:0000256" key="2">
    <source>
        <dbReference type="ARBA" id="ARBA00022475"/>
    </source>
</evidence>
<reference evidence="7" key="1">
    <citation type="submission" date="2015-08" db="EMBL/GenBank/DDBJ databases">
        <authorList>
            <person name="Varghese N."/>
        </authorList>
    </citation>
    <scope>NUCLEOTIDE SEQUENCE [LARGE SCALE GENOMIC DNA]</scope>
    <source>
        <strain evidence="7">DSM 18181</strain>
    </source>
</reference>
<dbReference type="InterPro" id="IPR027417">
    <property type="entry name" value="P-loop_NTPase"/>
</dbReference>
<dbReference type="STRING" id="339866.GCA_001418255_01778"/>
<sequence length="252" mass="26974">MNAATTPAVLEVRGASCVLGGQTILSNVNLRIGTGERVALIGPNGAGKSTLFQAISGLVALSAGNIWLTGRRIDRLPPSRIALAGVGRSFQSPQVFASLSVADHLRAALIARQRPRQWWRQRAADAATERKVQHGLSLLGLQTCADLTPQQIDYPRLRALELGLALLGQAPLLLLDEPTAGMSRAQAAAMFDLIARVATDRTLLLIEHDPDRLLRLASRVIVLHQGQVLADGTPEQIRQDARVQAVYLGAAT</sequence>
<keyword evidence="7" id="KW-1185">Reference proteome</keyword>